<accession>A0ABT8NEP1</accession>
<comment type="caution">
    <text evidence="1">The sequence shown here is derived from an EMBL/GenBank/DDBJ whole genome shotgun (WGS) entry which is preliminary data.</text>
</comment>
<protein>
    <recommendedName>
        <fullName evidence="3">DUF2007 domain-containing protein</fullName>
    </recommendedName>
</protein>
<gene>
    <name evidence="1" type="ORF">QWY13_12120</name>
</gene>
<name>A0ABT8NEP1_9BACL</name>
<dbReference type="Proteomes" id="UP001172142">
    <property type="component" value="Unassembled WGS sequence"/>
</dbReference>
<evidence type="ECO:0000313" key="1">
    <source>
        <dbReference type="EMBL" id="MDN7246233.1"/>
    </source>
</evidence>
<proteinExistence type="predicted"/>
<reference evidence="1 2" key="1">
    <citation type="submission" date="2023-07" db="EMBL/GenBank/DDBJ databases">
        <title>Novel species in genus Planococcus.</title>
        <authorList>
            <person name="Ning S."/>
        </authorList>
    </citation>
    <scope>NUCLEOTIDE SEQUENCE [LARGE SCALE GENOMIC DNA]</scope>
    <source>
        <strain evidence="1 2">N017</strain>
    </source>
</reference>
<evidence type="ECO:0008006" key="3">
    <source>
        <dbReference type="Google" id="ProtNLM"/>
    </source>
</evidence>
<keyword evidence="2" id="KW-1185">Reference proteome</keyword>
<organism evidence="1 2">
    <name type="scientific">Planococcus shenhongbingii</name>
    <dbReference type="NCBI Taxonomy" id="3058398"/>
    <lineage>
        <taxon>Bacteria</taxon>
        <taxon>Bacillati</taxon>
        <taxon>Bacillota</taxon>
        <taxon>Bacilli</taxon>
        <taxon>Bacillales</taxon>
        <taxon>Caryophanaceae</taxon>
        <taxon>Planococcus</taxon>
    </lineage>
</organism>
<sequence>MRMFFVFHLDGGMSNSFMSRFILNVKLSEHGISYDVVRKSNIDGLNAFFGGAERGAMPLVRSSEINNLQYDFYVKKEDEHLAREALH</sequence>
<dbReference type="EMBL" id="JAUJWU010000003">
    <property type="protein sequence ID" value="MDN7246233.1"/>
    <property type="molecule type" value="Genomic_DNA"/>
</dbReference>
<evidence type="ECO:0000313" key="2">
    <source>
        <dbReference type="Proteomes" id="UP001172142"/>
    </source>
</evidence>
<dbReference type="RefSeq" id="WP_301856816.1">
    <property type="nucleotide sequence ID" value="NZ_JAUJWU010000003.1"/>
</dbReference>